<evidence type="ECO:0000313" key="4">
    <source>
        <dbReference type="Proteomes" id="UP001189429"/>
    </source>
</evidence>
<feature type="region of interest" description="Disordered" evidence="1">
    <location>
        <begin position="577"/>
        <end position="652"/>
    </location>
</feature>
<dbReference type="EMBL" id="CAUYUJ010000181">
    <property type="protein sequence ID" value="CAK0789145.1"/>
    <property type="molecule type" value="Genomic_DNA"/>
</dbReference>
<accession>A0ABN9P8S2</accession>
<keyword evidence="2" id="KW-0732">Signal</keyword>
<evidence type="ECO:0000256" key="2">
    <source>
        <dbReference type="SAM" id="SignalP"/>
    </source>
</evidence>
<feature type="chain" id="PRO_5046532301" evidence="2">
    <location>
        <begin position="31"/>
        <end position="733"/>
    </location>
</feature>
<feature type="compositionally biased region" description="Low complexity" evidence="1">
    <location>
        <begin position="131"/>
        <end position="183"/>
    </location>
</feature>
<keyword evidence="4" id="KW-1185">Reference proteome</keyword>
<feature type="signal peptide" evidence="2">
    <location>
        <begin position="1"/>
        <end position="30"/>
    </location>
</feature>
<gene>
    <name evidence="3" type="ORF">PCOR1329_LOCUS809</name>
</gene>
<evidence type="ECO:0000313" key="3">
    <source>
        <dbReference type="EMBL" id="CAK0789145.1"/>
    </source>
</evidence>
<feature type="compositionally biased region" description="Basic and acidic residues" evidence="1">
    <location>
        <begin position="664"/>
        <end position="678"/>
    </location>
</feature>
<feature type="region of interest" description="Disordered" evidence="1">
    <location>
        <begin position="366"/>
        <end position="385"/>
    </location>
</feature>
<protein>
    <submittedName>
        <fullName evidence="3">Uncharacterized protein</fullName>
    </submittedName>
</protein>
<evidence type="ECO:0000256" key="1">
    <source>
        <dbReference type="SAM" id="MobiDB-lite"/>
    </source>
</evidence>
<feature type="region of interest" description="Disordered" evidence="1">
    <location>
        <begin position="128"/>
        <end position="183"/>
    </location>
</feature>
<name>A0ABN9P8S2_9DINO</name>
<comment type="caution">
    <text evidence="3">The sequence shown here is derived from an EMBL/GenBank/DDBJ whole genome shotgun (WGS) entry which is preliminary data.</text>
</comment>
<sequence length="733" mass="76252">MQLQPRHGGMGAATLRLLLLLAAAESAAYGGAPGGAPLRRVSSQGAEPTTVEGVLELFGLPGDPELLRGELRARLRGIPAVPSWVGPALESMQCYACSSEACPSGLSMRPSSMLPSAQACEPPDQMQCCETTTSSTTSTTSATSSTSTSSTTTRTTSTLSTTTSTTVTTTRTTTSTSTTTTTSTTPFGGPFDCTADFEDLATAWSGWKLQWCCENEGMGCPTETATSTVVTETLTSRTATSITTVSTTSASSSTSVSQTMTTTSVTTSTVSTSSFTVESGCQSAMDQESACTLWSMVELEWCCRNSGYGCPLYDCDAGLETAEFGWSNPKKSWCCTCMDKGCVTSTFTMSATTKSDTITRTSLSTTTTSTTSSTRSTTSTTTSTTSTHIYCDWSNTTACPCGSVCTGCAPNDFDTSACCVDRCGLEFALGEFGLPLRSTIDLQLQLAAKLDDATLAEATCNALDEAGGPSNCTANLASGERCWAACPDDMIAVGSFSCLDGVTVGVSECFWLAGNISAEETNALTSAVRATLDGSAAGGIDAGSAALWRGVLAAAFGVEPSELARLAVSDGGATRRLGEAAPRGAAGRSSRAGRVRADHRASGRRGCPAGSGGKPAGRPAGGVPQELRAGPRGRGGDQSTAPVHHDHRKASHHRDLANIDHADGYLAHSDPHHGDHELRRRRQWHQRPGREGALLRRQPGCLCRDHVLCARGRDALVEAPEPRARRGRGLGVP</sequence>
<reference evidence="3" key="1">
    <citation type="submission" date="2023-10" db="EMBL/GenBank/DDBJ databases">
        <authorList>
            <person name="Chen Y."/>
            <person name="Shah S."/>
            <person name="Dougan E. K."/>
            <person name="Thang M."/>
            <person name="Chan C."/>
        </authorList>
    </citation>
    <scope>NUCLEOTIDE SEQUENCE [LARGE SCALE GENOMIC DNA]</scope>
</reference>
<organism evidence="3 4">
    <name type="scientific">Prorocentrum cordatum</name>
    <dbReference type="NCBI Taxonomy" id="2364126"/>
    <lineage>
        <taxon>Eukaryota</taxon>
        <taxon>Sar</taxon>
        <taxon>Alveolata</taxon>
        <taxon>Dinophyceae</taxon>
        <taxon>Prorocentrales</taxon>
        <taxon>Prorocentraceae</taxon>
        <taxon>Prorocentrum</taxon>
    </lineage>
</organism>
<feature type="compositionally biased region" description="Low complexity" evidence="1">
    <location>
        <begin position="579"/>
        <end position="592"/>
    </location>
</feature>
<feature type="region of interest" description="Disordered" evidence="1">
    <location>
        <begin position="664"/>
        <end position="691"/>
    </location>
</feature>
<dbReference type="Proteomes" id="UP001189429">
    <property type="component" value="Unassembled WGS sequence"/>
</dbReference>
<proteinExistence type="predicted"/>